<dbReference type="Proteomes" id="UP000011135">
    <property type="component" value="Unassembled WGS sequence"/>
</dbReference>
<dbReference type="EMBL" id="AMZN01000012">
    <property type="protein sequence ID" value="ELR73008.1"/>
    <property type="molecule type" value="Genomic_DNA"/>
</dbReference>
<dbReference type="RefSeq" id="WP_009578423.1">
    <property type="nucleotide sequence ID" value="NZ_AMZN01000012.1"/>
</dbReference>
<proteinExistence type="predicted"/>
<comment type="caution">
    <text evidence="1">The sequence shown here is derived from an EMBL/GenBank/DDBJ whole genome shotgun (WGS) entry which is preliminary data.</text>
</comment>
<reference evidence="1 2" key="1">
    <citation type="submission" date="2012-12" db="EMBL/GenBank/DDBJ databases">
        <title>Genome assembly of Fulvivirga imtechensis AK7.</title>
        <authorList>
            <person name="Nupur N."/>
            <person name="Khatri I."/>
            <person name="Kumar R."/>
            <person name="Subramanian S."/>
            <person name="Pinnaka A."/>
        </authorList>
    </citation>
    <scope>NUCLEOTIDE SEQUENCE [LARGE SCALE GENOMIC DNA]</scope>
    <source>
        <strain evidence="1 2">AK7</strain>
    </source>
</reference>
<evidence type="ECO:0000313" key="1">
    <source>
        <dbReference type="EMBL" id="ELR73008.1"/>
    </source>
</evidence>
<name>L8JXV4_9BACT</name>
<protein>
    <submittedName>
        <fullName evidence="1">Uncharacterized protein</fullName>
    </submittedName>
</protein>
<keyword evidence="2" id="KW-1185">Reference proteome</keyword>
<evidence type="ECO:0000313" key="2">
    <source>
        <dbReference type="Proteomes" id="UP000011135"/>
    </source>
</evidence>
<dbReference type="AlphaFoldDB" id="L8JXV4"/>
<gene>
    <name evidence="1" type="ORF">C900_00510</name>
</gene>
<accession>L8JXV4</accession>
<sequence>MPNHYHHNFKELDTYLHDTGALYLSDLLDEMLYVLMCYSPKLAQVCDLCLQMIKRVCDPV</sequence>
<organism evidence="1 2">
    <name type="scientific">Fulvivirga imtechensis AK7</name>
    <dbReference type="NCBI Taxonomy" id="1237149"/>
    <lineage>
        <taxon>Bacteria</taxon>
        <taxon>Pseudomonadati</taxon>
        <taxon>Bacteroidota</taxon>
        <taxon>Cytophagia</taxon>
        <taxon>Cytophagales</taxon>
        <taxon>Fulvivirgaceae</taxon>
        <taxon>Fulvivirga</taxon>
    </lineage>
</organism>